<name>A0A937JWG6_9BACT</name>
<dbReference type="GO" id="GO:0005524">
    <property type="term" value="F:ATP binding"/>
    <property type="evidence" value="ECO:0007669"/>
    <property type="project" value="UniProtKB-KW"/>
</dbReference>
<dbReference type="Proteomes" id="UP000659388">
    <property type="component" value="Unassembled WGS sequence"/>
</dbReference>
<comment type="caution">
    <text evidence="4">The sequence shown here is derived from an EMBL/GenBank/DDBJ whole genome shotgun (WGS) entry which is preliminary data.</text>
</comment>
<dbReference type="Gene3D" id="3.40.50.12780">
    <property type="entry name" value="N-terminal domain of ligase-like"/>
    <property type="match status" value="1"/>
</dbReference>
<dbReference type="EMBL" id="JAESIY010000001">
    <property type="protein sequence ID" value="MBL3654533.1"/>
    <property type="molecule type" value="Genomic_DNA"/>
</dbReference>
<evidence type="ECO:0000259" key="3">
    <source>
        <dbReference type="Pfam" id="PF00501"/>
    </source>
</evidence>
<dbReference type="GO" id="GO:0004467">
    <property type="term" value="F:long-chain fatty acid-CoA ligase activity"/>
    <property type="evidence" value="ECO:0007669"/>
    <property type="project" value="TreeGrafter"/>
</dbReference>
<keyword evidence="5" id="KW-1185">Reference proteome</keyword>
<dbReference type="PROSITE" id="PS00455">
    <property type="entry name" value="AMP_BINDING"/>
    <property type="match status" value="1"/>
</dbReference>
<keyword evidence="2" id="KW-0067">ATP-binding</keyword>
<evidence type="ECO:0000256" key="1">
    <source>
        <dbReference type="ARBA" id="ARBA00022741"/>
    </source>
</evidence>
<gene>
    <name evidence="4" type="ORF">JL102_00205</name>
</gene>
<dbReference type="GO" id="GO:0016020">
    <property type="term" value="C:membrane"/>
    <property type="evidence" value="ECO:0007669"/>
    <property type="project" value="TreeGrafter"/>
</dbReference>
<feature type="domain" description="AMP-dependent synthetase/ligase" evidence="3">
    <location>
        <begin position="25"/>
        <end position="411"/>
    </location>
</feature>
<dbReference type="PRINTS" id="PR00154">
    <property type="entry name" value="AMPBINDING"/>
</dbReference>
<evidence type="ECO:0000313" key="4">
    <source>
        <dbReference type="EMBL" id="MBL3654533.1"/>
    </source>
</evidence>
<dbReference type="InterPro" id="IPR042099">
    <property type="entry name" value="ANL_N_sf"/>
</dbReference>
<keyword evidence="4" id="KW-0436">Ligase</keyword>
<dbReference type="Pfam" id="PF00501">
    <property type="entry name" value="AMP-binding"/>
    <property type="match status" value="1"/>
</dbReference>
<sequence length="583" mass="66005">MNIRRLFDVLLFQNQERSQQVSLAHKMDNQWKTYSTEEVVKIANQLSTGLLKAGISPGEKIGLVSLNRPEWVIVDFAISQIGAINVPMYPNSTAEDYAYIINDATVKMVFAGDDDLLTKLKKTETLVNHNISLFSFDQGSDKYLWTNLLKDEIDHETIETLRSKIEYEDLATIIYTSGTTGNPKGVMLSHKNILSNTAAVTKAFATGGPEHTVLSFLPLSHIFERTALYVYLHMGASIYFAESMDTIAENMREVKPHFFATVPRLLEKVYEKILVTGYELQGVKKNLFFWALNLAKKYDLDNNQGFFYNLQLTLANKIIFSKWRAALGGRVEFIVSGGAALQPRLANIFWAAQIKVLEAYGLTETSPGISFSLIDDLKVGCVGPLLDGIQVKIATDGEVLVKGDNVMMGYYKRQDLTDEVIDNDGWFHTGDIGEMVDNHYLKITDRKKEMFKTSGGKYIAPQALENKFGESLLIDQIMIVGEGQKFPGALIVPNFEKLRTWCQHHNVNYTTDDEMIKNSEVVDKFEREIASLNESFAQYEKIKKFRLLPQHWTIENGEVTPKLSLKRKIIKKNHQSVIDSIYS</sequence>
<dbReference type="InterPro" id="IPR000873">
    <property type="entry name" value="AMP-dep_synth/lig_dom"/>
</dbReference>
<dbReference type="InterPro" id="IPR020459">
    <property type="entry name" value="AMP-binding"/>
</dbReference>
<dbReference type="PANTHER" id="PTHR43272:SF33">
    <property type="entry name" value="AMP-BINDING DOMAIN-CONTAINING PROTEIN-RELATED"/>
    <property type="match status" value="1"/>
</dbReference>
<proteinExistence type="predicted"/>
<dbReference type="SUPFAM" id="SSF56801">
    <property type="entry name" value="Acetyl-CoA synthetase-like"/>
    <property type="match status" value="1"/>
</dbReference>
<accession>A0A937JWG6</accession>
<evidence type="ECO:0000313" key="5">
    <source>
        <dbReference type="Proteomes" id="UP000659388"/>
    </source>
</evidence>
<dbReference type="PANTHER" id="PTHR43272">
    <property type="entry name" value="LONG-CHAIN-FATTY-ACID--COA LIGASE"/>
    <property type="match status" value="1"/>
</dbReference>
<dbReference type="InterPro" id="IPR020845">
    <property type="entry name" value="AMP-binding_CS"/>
</dbReference>
<protein>
    <submittedName>
        <fullName evidence="4">Long-chain fatty acid--CoA ligase</fullName>
    </submittedName>
</protein>
<keyword evidence="1" id="KW-0547">Nucleotide-binding</keyword>
<dbReference type="Pfam" id="PF23562">
    <property type="entry name" value="AMP-binding_C_3"/>
    <property type="match status" value="1"/>
</dbReference>
<dbReference type="CDD" id="cd05907">
    <property type="entry name" value="VL_LC_FACS_like"/>
    <property type="match status" value="1"/>
</dbReference>
<dbReference type="AlphaFoldDB" id="A0A937JWG6"/>
<reference evidence="4" key="1">
    <citation type="submission" date="2021-01" db="EMBL/GenBank/DDBJ databases">
        <title>Fulvivirga kasyanovii gen. nov., sp nov., a novel member of the phylum Bacteroidetes isolated from seawater in a mussel farm.</title>
        <authorList>
            <person name="Zhao L.-H."/>
            <person name="Wang Z.-J."/>
        </authorList>
    </citation>
    <scope>NUCLEOTIDE SEQUENCE</scope>
    <source>
        <strain evidence="4">2943</strain>
    </source>
</reference>
<dbReference type="RefSeq" id="WP_202241406.1">
    <property type="nucleotide sequence ID" value="NZ_JAESIY010000001.1"/>
</dbReference>
<organism evidence="4 5">
    <name type="scientific">Fulvivirga sediminis</name>
    <dbReference type="NCBI Taxonomy" id="2803949"/>
    <lineage>
        <taxon>Bacteria</taxon>
        <taxon>Pseudomonadati</taxon>
        <taxon>Bacteroidota</taxon>
        <taxon>Cytophagia</taxon>
        <taxon>Cytophagales</taxon>
        <taxon>Fulvivirgaceae</taxon>
        <taxon>Fulvivirga</taxon>
    </lineage>
</organism>
<evidence type="ECO:0000256" key="2">
    <source>
        <dbReference type="ARBA" id="ARBA00022840"/>
    </source>
</evidence>